<protein>
    <recommendedName>
        <fullName evidence="6">G-protein coupled receptors family 1 profile domain-containing protein</fullName>
    </recommendedName>
</protein>
<reference evidence="8" key="1">
    <citation type="submission" date="2011-07" db="EMBL/GenBank/DDBJ databases">
        <authorList>
            <consortium name="Caenorhabditis brenneri Sequencing and Analysis Consortium"/>
            <person name="Wilson R.K."/>
        </authorList>
    </citation>
    <scope>NUCLEOTIDE SEQUENCE [LARGE SCALE GENOMIC DNA]</scope>
    <source>
        <strain evidence="8">PB2801</strain>
    </source>
</reference>
<feature type="transmembrane region" description="Helical" evidence="5">
    <location>
        <begin position="232"/>
        <end position="254"/>
    </location>
</feature>
<evidence type="ECO:0000256" key="1">
    <source>
        <dbReference type="ARBA" id="ARBA00004370"/>
    </source>
</evidence>
<dbReference type="PANTHER" id="PTHR47323">
    <property type="entry name" value="FMRFAMIDE PEPTIDE RECEPTOR FAMILY-RELATED"/>
    <property type="match status" value="1"/>
</dbReference>
<dbReference type="InterPro" id="IPR053352">
    <property type="entry name" value="FMRFamide_rcpt"/>
</dbReference>
<keyword evidence="8" id="KW-1185">Reference proteome</keyword>
<dbReference type="OrthoDB" id="5845332at2759"/>
<dbReference type="PROSITE" id="PS50262">
    <property type="entry name" value="G_PROTEIN_RECEP_F1_2"/>
    <property type="match status" value="1"/>
</dbReference>
<evidence type="ECO:0000259" key="6">
    <source>
        <dbReference type="PROSITE" id="PS50262"/>
    </source>
</evidence>
<dbReference type="STRING" id="135651.G0NXA9"/>
<dbReference type="Gene3D" id="1.20.1070.10">
    <property type="entry name" value="Rhodopsin 7-helix transmembrane proteins"/>
    <property type="match status" value="1"/>
</dbReference>
<dbReference type="OMA" id="WIAVFLP"/>
<name>G0NXA9_CAEBE</name>
<evidence type="ECO:0000256" key="3">
    <source>
        <dbReference type="ARBA" id="ARBA00022989"/>
    </source>
</evidence>
<feature type="transmembrane region" description="Helical" evidence="5">
    <location>
        <begin position="27"/>
        <end position="49"/>
    </location>
</feature>
<accession>G0NXA9</accession>
<dbReference type="HOGENOM" id="CLU_832166_0_0_1"/>
<feature type="domain" description="G-protein coupled receptors family 1 profile" evidence="6">
    <location>
        <begin position="156"/>
        <end position="295"/>
    </location>
</feature>
<dbReference type="PANTHER" id="PTHR47323:SF7">
    <property type="entry name" value="G-PROTEIN COUPLED RECEPTORS FAMILY 1 PROFILE DOMAIN-CONTAINING PROTEIN"/>
    <property type="match status" value="1"/>
</dbReference>
<evidence type="ECO:0000313" key="7">
    <source>
        <dbReference type="EMBL" id="EGT39431.1"/>
    </source>
</evidence>
<evidence type="ECO:0000256" key="4">
    <source>
        <dbReference type="ARBA" id="ARBA00023136"/>
    </source>
</evidence>
<dbReference type="eggNOG" id="KOG3656">
    <property type="taxonomic scope" value="Eukaryota"/>
</dbReference>
<dbReference type="SUPFAM" id="SSF81321">
    <property type="entry name" value="Family A G protein-coupled receptor-like"/>
    <property type="match status" value="1"/>
</dbReference>
<dbReference type="InterPro" id="IPR017452">
    <property type="entry name" value="GPCR_Rhodpsn_7TM"/>
</dbReference>
<evidence type="ECO:0000313" key="8">
    <source>
        <dbReference type="Proteomes" id="UP000008068"/>
    </source>
</evidence>
<feature type="transmembrane region" description="Helical" evidence="5">
    <location>
        <begin position="184"/>
        <end position="201"/>
    </location>
</feature>
<dbReference type="AlphaFoldDB" id="G0NXA9"/>
<sequence>MEEMKKLPQDETVYMDELCPWYLSSHLAVGVIPLFTVGLILTGISVYVYTRPYQLKTTVYSIKKREILHSFLISDWLPACFPLLFRAIISSNFLRIIIACTNSNTVKFDRFETNITHFCSSCSKVEKGSTIFKDISMSYIFPMTHVTKNMCVCISIMISVQQWIAVFLPMEVRNLCSMKRTRNILLFSFLFSVFLAIPRFLDEKKSILRELFRYDSWKDNFLIEKINIFDEYVFNAFIIFTVLLFINISIIGLLKYSEHERMRMTSQSYRDRRTSLMLLAVLFAYVATHFPSMLIQYGIIGYLKESLPTEIERNKSEISNFFMCCHPLFSFTVI</sequence>
<dbReference type="GO" id="GO:0016020">
    <property type="term" value="C:membrane"/>
    <property type="evidence" value="ECO:0007669"/>
    <property type="project" value="UniProtKB-SubCell"/>
</dbReference>
<feature type="transmembrane region" description="Helical" evidence="5">
    <location>
        <begin position="275"/>
        <end position="299"/>
    </location>
</feature>
<evidence type="ECO:0000256" key="2">
    <source>
        <dbReference type="ARBA" id="ARBA00022692"/>
    </source>
</evidence>
<dbReference type="EMBL" id="GL379970">
    <property type="protein sequence ID" value="EGT39431.1"/>
    <property type="molecule type" value="Genomic_DNA"/>
</dbReference>
<keyword evidence="4 5" id="KW-0472">Membrane</keyword>
<keyword evidence="3 5" id="KW-1133">Transmembrane helix</keyword>
<proteinExistence type="predicted"/>
<gene>
    <name evidence="7" type="ORF">CAEBREN_15869</name>
</gene>
<comment type="subcellular location">
    <subcellularLocation>
        <location evidence="1">Membrane</location>
    </subcellularLocation>
</comment>
<keyword evidence="2 5" id="KW-0812">Transmembrane</keyword>
<organism evidence="8">
    <name type="scientific">Caenorhabditis brenneri</name>
    <name type="common">Nematode worm</name>
    <dbReference type="NCBI Taxonomy" id="135651"/>
    <lineage>
        <taxon>Eukaryota</taxon>
        <taxon>Metazoa</taxon>
        <taxon>Ecdysozoa</taxon>
        <taxon>Nematoda</taxon>
        <taxon>Chromadorea</taxon>
        <taxon>Rhabditida</taxon>
        <taxon>Rhabditina</taxon>
        <taxon>Rhabditomorpha</taxon>
        <taxon>Rhabditoidea</taxon>
        <taxon>Rhabditidae</taxon>
        <taxon>Peloderinae</taxon>
        <taxon>Caenorhabditis</taxon>
    </lineage>
</organism>
<evidence type="ECO:0000256" key="5">
    <source>
        <dbReference type="SAM" id="Phobius"/>
    </source>
</evidence>
<dbReference type="Proteomes" id="UP000008068">
    <property type="component" value="Unassembled WGS sequence"/>
</dbReference>
<dbReference type="InParanoid" id="G0NXA9"/>